<proteinExistence type="inferred from homology"/>
<dbReference type="GO" id="GO:0017038">
    <property type="term" value="P:protein import"/>
    <property type="evidence" value="ECO:0007669"/>
    <property type="project" value="TreeGrafter"/>
</dbReference>
<protein>
    <submittedName>
        <fullName evidence="10">Biopolymer transport protein TolQ</fullName>
    </submittedName>
</protein>
<gene>
    <name evidence="10" type="ORF">HDF09_000422</name>
</gene>
<dbReference type="AlphaFoldDB" id="A0A7W8IF26"/>
<evidence type="ECO:0000313" key="11">
    <source>
        <dbReference type="Proteomes" id="UP000568106"/>
    </source>
</evidence>
<evidence type="ECO:0000256" key="5">
    <source>
        <dbReference type="ARBA" id="ARBA00023136"/>
    </source>
</evidence>
<feature type="transmembrane region" description="Helical" evidence="8">
    <location>
        <begin position="14"/>
        <end position="31"/>
    </location>
</feature>
<evidence type="ECO:0000256" key="6">
    <source>
        <dbReference type="RuleBase" id="RU004057"/>
    </source>
</evidence>
<organism evidence="10 11">
    <name type="scientific">Tunturiibacter empetritectus</name>
    <dbReference type="NCBI Taxonomy" id="3069691"/>
    <lineage>
        <taxon>Bacteria</taxon>
        <taxon>Pseudomonadati</taxon>
        <taxon>Acidobacteriota</taxon>
        <taxon>Terriglobia</taxon>
        <taxon>Terriglobales</taxon>
        <taxon>Acidobacteriaceae</taxon>
        <taxon>Tunturiibacter</taxon>
    </lineage>
</organism>
<feature type="transmembrane region" description="Helical" evidence="8">
    <location>
        <begin position="168"/>
        <end position="189"/>
    </location>
</feature>
<evidence type="ECO:0000256" key="7">
    <source>
        <dbReference type="SAM" id="MobiDB-lite"/>
    </source>
</evidence>
<feature type="domain" description="MotA/TolQ/ExbB proton channel" evidence="9">
    <location>
        <begin position="143"/>
        <end position="246"/>
    </location>
</feature>
<keyword evidence="2" id="KW-1003">Cell membrane</keyword>
<evidence type="ECO:0000256" key="1">
    <source>
        <dbReference type="ARBA" id="ARBA00004651"/>
    </source>
</evidence>
<feature type="region of interest" description="Disordered" evidence="7">
    <location>
        <begin position="262"/>
        <end position="286"/>
    </location>
</feature>
<sequence length="286" mass="31019">MPATLASTTIYTKFWYTTTMVWTLSLALYLLQEDPSAAAPPAASNTSALLEMIHNSGPVAFAVLVILLLASIFSWAIMFSKWSSFSRAHTQSQRFVRAFRKSTRLSEIAAVADQFRPSPLVAVFTEIHDEYQRQNGGRGLPRNPVALERAAQTASSEALTTMESRMTWLATIAAIAPFIGLFGTVMGIIDAFHGLGTAGAATLRAVAPGISEALITTAAGLVVAIPAVVGYNQLTARLREFAARMDDFGRELLNAIENAAMITPSQHSQPPQPPQPQPEEIRRRTF</sequence>
<comment type="similarity">
    <text evidence="6">Belongs to the exbB/tolQ family.</text>
</comment>
<name>A0A7W8IF26_9BACT</name>
<dbReference type="InterPro" id="IPR050790">
    <property type="entry name" value="ExbB/TolQ_transport"/>
</dbReference>
<keyword evidence="4 8" id="KW-1133">Transmembrane helix</keyword>
<comment type="subcellular location">
    <subcellularLocation>
        <location evidence="1">Cell membrane</location>
        <topology evidence="1">Multi-pass membrane protein</topology>
    </subcellularLocation>
    <subcellularLocation>
        <location evidence="6">Membrane</location>
        <topology evidence="6">Multi-pass membrane protein</topology>
    </subcellularLocation>
</comment>
<keyword evidence="6" id="KW-0653">Protein transport</keyword>
<dbReference type="PANTHER" id="PTHR30625:SF3">
    <property type="entry name" value="TOL-PAL SYSTEM PROTEIN TOLQ"/>
    <property type="match status" value="1"/>
</dbReference>
<evidence type="ECO:0000256" key="2">
    <source>
        <dbReference type="ARBA" id="ARBA00022475"/>
    </source>
</evidence>
<keyword evidence="6" id="KW-0813">Transport</keyword>
<dbReference type="EMBL" id="JACHDY010000001">
    <property type="protein sequence ID" value="MBB5315772.1"/>
    <property type="molecule type" value="Genomic_DNA"/>
</dbReference>
<reference evidence="10" key="1">
    <citation type="submission" date="2020-08" db="EMBL/GenBank/DDBJ databases">
        <title>Genomic Encyclopedia of Type Strains, Phase IV (KMG-V): Genome sequencing to study the core and pangenomes of soil and plant-associated prokaryotes.</title>
        <authorList>
            <person name="Whitman W."/>
        </authorList>
    </citation>
    <scope>NUCLEOTIDE SEQUENCE [LARGE SCALE GENOMIC DNA]</scope>
    <source>
        <strain evidence="10">M8UP27</strain>
    </source>
</reference>
<keyword evidence="11" id="KW-1185">Reference proteome</keyword>
<keyword evidence="3 8" id="KW-0812">Transmembrane</keyword>
<evidence type="ECO:0000313" key="10">
    <source>
        <dbReference type="EMBL" id="MBB5315772.1"/>
    </source>
</evidence>
<evidence type="ECO:0000256" key="4">
    <source>
        <dbReference type="ARBA" id="ARBA00022989"/>
    </source>
</evidence>
<evidence type="ECO:0000259" key="9">
    <source>
        <dbReference type="Pfam" id="PF01618"/>
    </source>
</evidence>
<dbReference type="Proteomes" id="UP000568106">
    <property type="component" value="Unassembled WGS sequence"/>
</dbReference>
<dbReference type="InterPro" id="IPR002898">
    <property type="entry name" value="MotA_ExbB_proton_chnl"/>
</dbReference>
<accession>A0A7W8IF26</accession>
<dbReference type="Pfam" id="PF01618">
    <property type="entry name" value="MotA_ExbB"/>
    <property type="match status" value="1"/>
</dbReference>
<feature type="transmembrane region" description="Helical" evidence="8">
    <location>
        <begin position="59"/>
        <end position="79"/>
    </location>
</feature>
<feature type="transmembrane region" description="Helical" evidence="8">
    <location>
        <begin position="209"/>
        <end position="231"/>
    </location>
</feature>
<evidence type="ECO:0000256" key="8">
    <source>
        <dbReference type="SAM" id="Phobius"/>
    </source>
</evidence>
<dbReference type="GO" id="GO:0005886">
    <property type="term" value="C:plasma membrane"/>
    <property type="evidence" value="ECO:0007669"/>
    <property type="project" value="UniProtKB-SubCell"/>
</dbReference>
<comment type="caution">
    <text evidence="10">The sequence shown here is derived from an EMBL/GenBank/DDBJ whole genome shotgun (WGS) entry which is preliminary data.</text>
</comment>
<keyword evidence="5 8" id="KW-0472">Membrane</keyword>
<dbReference type="PANTHER" id="PTHR30625">
    <property type="entry name" value="PROTEIN TOLQ"/>
    <property type="match status" value="1"/>
</dbReference>
<evidence type="ECO:0000256" key="3">
    <source>
        <dbReference type="ARBA" id="ARBA00022692"/>
    </source>
</evidence>